<dbReference type="AlphaFoldDB" id="A0A0F6ACJ0"/>
<comment type="catalytic activity">
    <reaction evidence="7">
        <text>uridine(1939) in 23S rRNA + S-adenosyl-L-methionine = 5-methyluridine(1939) in 23S rRNA + S-adenosyl-L-homocysteine + H(+)</text>
        <dbReference type="Rhea" id="RHEA:42908"/>
        <dbReference type="Rhea" id="RHEA-COMP:10278"/>
        <dbReference type="Rhea" id="RHEA-COMP:10279"/>
        <dbReference type="ChEBI" id="CHEBI:15378"/>
        <dbReference type="ChEBI" id="CHEBI:57856"/>
        <dbReference type="ChEBI" id="CHEBI:59789"/>
        <dbReference type="ChEBI" id="CHEBI:65315"/>
        <dbReference type="ChEBI" id="CHEBI:74447"/>
        <dbReference type="EC" id="2.1.1.190"/>
    </reaction>
</comment>
<keyword evidence="1" id="KW-0004">4Fe-4S</keyword>
<dbReference type="GO" id="GO:0051539">
    <property type="term" value="F:4 iron, 4 sulfur cluster binding"/>
    <property type="evidence" value="ECO:0007669"/>
    <property type="project" value="UniProtKB-KW"/>
</dbReference>
<protein>
    <recommendedName>
        <fullName evidence="11">TRAM domain-containing protein</fullName>
    </recommendedName>
</protein>
<keyword evidence="1" id="KW-0408">Iron</keyword>
<dbReference type="Gene3D" id="2.40.50.1070">
    <property type="match status" value="1"/>
</dbReference>
<accession>A0A0F6ACJ0</accession>
<evidence type="ECO:0000256" key="5">
    <source>
        <dbReference type="ARBA" id="ARBA00022691"/>
    </source>
</evidence>
<keyword evidence="2" id="KW-0698">rRNA processing</keyword>
<dbReference type="Proteomes" id="UP000033434">
    <property type="component" value="Unassembled WGS sequence"/>
</dbReference>
<dbReference type="RefSeq" id="WP_046356545.1">
    <property type="nucleotide sequence ID" value="NZ_AUXW01000153.1"/>
</dbReference>
<dbReference type="SUPFAM" id="SSF53335">
    <property type="entry name" value="S-adenosyl-L-methionine-dependent methyltransferases"/>
    <property type="match status" value="1"/>
</dbReference>
<dbReference type="EMBL" id="AUXW01000153">
    <property type="protein sequence ID" value="KKE83124.1"/>
    <property type="molecule type" value="Genomic_DNA"/>
</dbReference>
<evidence type="ECO:0000256" key="3">
    <source>
        <dbReference type="ARBA" id="ARBA00022603"/>
    </source>
</evidence>
<dbReference type="Pfam" id="PF05958">
    <property type="entry name" value="tRNA_U5-meth_tr"/>
    <property type="match status" value="1"/>
</dbReference>
<keyword evidence="3 9" id="KW-0489">Methyltransferase</keyword>
<dbReference type="PATRIC" id="fig|1129367.4.peg.2979"/>
<dbReference type="NCBIfam" id="TIGR00479">
    <property type="entry name" value="rumA"/>
    <property type="match status" value="1"/>
</dbReference>
<dbReference type="InterPro" id="IPR029063">
    <property type="entry name" value="SAM-dependent_MTases_sf"/>
</dbReference>
<dbReference type="PANTHER" id="PTHR11061">
    <property type="entry name" value="RNA M5U METHYLTRANSFERASE"/>
    <property type="match status" value="1"/>
</dbReference>
<evidence type="ECO:0000256" key="2">
    <source>
        <dbReference type="ARBA" id="ARBA00022552"/>
    </source>
</evidence>
<dbReference type="GO" id="GO:0070041">
    <property type="term" value="F:rRNA (uridine-C5-)-methyltransferase activity"/>
    <property type="evidence" value="ECO:0007669"/>
    <property type="project" value="UniProtKB-ARBA"/>
</dbReference>
<comment type="similarity">
    <text evidence="9">Belongs to the class I-like SAM-binding methyltransferase superfamily. RNA M5U methyltransferase family.</text>
</comment>
<comment type="caution">
    <text evidence="12">The sequence shown here is derived from an EMBL/GenBank/DDBJ whole genome shotgun (WGS) entry which is preliminary data.</text>
</comment>
<feature type="active site" description="Nucleophile" evidence="9">
    <location>
        <position position="394"/>
    </location>
</feature>
<dbReference type="FunFam" id="3.40.50.150:FF:000009">
    <property type="entry name" value="23S rRNA (Uracil(1939)-C(5))-methyltransferase RlmD"/>
    <property type="match status" value="1"/>
</dbReference>
<dbReference type="InterPro" id="IPR002792">
    <property type="entry name" value="TRAM_dom"/>
</dbReference>
<keyword evidence="6" id="KW-0411">Iron-sulfur</keyword>
<keyword evidence="4 9" id="KW-0808">Transferase</keyword>
<evidence type="ECO:0000313" key="13">
    <source>
        <dbReference type="Proteomes" id="UP000033434"/>
    </source>
</evidence>
<evidence type="ECO:0000256" key="1">
    <source>
        <dbReference type="ARBA" id="ARBA00022485"/>
    </source>
</evidence>
<dbReference type="NCBIfam" id="NF009639">
    <property type="entry name" value="PRK13168.1"/>
    <property type="match status" value="1"/>
</dbReference>
<dbReference type="InterPro" id="IPR030390">
    <property type="entry name" value="MeTrfase_TrmA_AS"/>
</dbReference>
<feature type="binding site" evidence="9">
    <location>
        <position position="320"/>
    </location>
    <ligand>
        <name>S-adenosyl-L-methionine</name>
        <dbReference type="ChEBI" id="CHEBI:59789"/>
    </ligand>
</feature>
<dbReference type="PROSITE" id="PS01231">
    <property type="entry name" value="TRMA_2"/>
    <property type="match status" value="1"/>
</dbReference>
<proteinExistence type="inferred from homology"/>
<evidence type="ECO:0000256" key="10">
    <source>
        <dbReference type="PROSITE-ProRule" id="PRU10015"/>
    </source>
</evidence>
<feature type="binding site" evidence="9">
    <location>
        <position position="368"/>
    </location>
    <ligand>
        <name>S-adenosyl-L-methionine</name>
        <dbReference type="ChEBI" id="CHEBI:59789"/>
    </ligand>
</feature>
<reference evidence="12 13" key="1">
    <citation type="journal article" date="2015" name="BMC Genomics">
        <title>Genome mining reveals unlocked bioactive potential of marine Gram-negative bacteria.</title>
        <authorList>
            <person name="Machado H."/>
            <person name="Sonnenschein E.C."/>
            <person name="Melchiorsen J."/>
            <person name="Gram L."/>
        </authorList>
    </citation>
    <scope>NUCLEOTIDE SEQUENCE [LARGE SCALE GENOMIC DNA]</scope>
    <source>
        <strain evidence="12 13">S4054</strain>
    </source>
</reference>
<evidence type="ECO:0000259" key="11">
    <source>
        <dbReference type="PROSITE" id="PS50926"/>
    </source>
</evidence>
<dbReference type="PROSITE" id="PS50926">
    <property type="entry name" value="TRAM"/>
    <property type="match status" value="1"/>
</dbReference>
<comment type="function">
    <text evidence="8">Catalyzes the formation of 5-methyl-uridine at position 1939 (m5U1939) in 23S rRNA.</text>
</comment>
<dbReference type="InterPro" id="IPR012340">
    <property type="entry name" value="NA-bd_OB-fold"/>
</dbReference>
<name>A0A0F6ACJ0_9GAMM</name>
<dbReference type="Gene3D" id="3.40.50.150">
    <property type="entry name" value="Vaccinia Virus protein VP39"/>
    <property type="match status" value="1"/>
</dbReference>
<dbReference type="PROSITE" id="PS51687">
    <property type="entry name" value="SAM_MT_RNA_M5U"/>
    <property type="match status" value="1"/>
</dbReference>
<gene>
    <name evidence="12" type="ORF">N479_15745</name>
</gene>
<dbReference type="InterPro" id="IPR030391">
    <property type="entry name" value="MeTrfase_TrmA_CS"/>
</dbReference>
<dbReference type="FunFam" id="2.40.50.140:FF:000097">
    <property type="entry name" value="23S rRNA (uracil(1939)-C(5))-methyltransferase RlmD"/>
    <property type="match status" value="1"/>
</dbReference>
<feature type="domain" description="TRAM" evidence="11">
    <location>
        <begin position="8"/>
        <end position="68"/>
    </location>
</feature>
<feature type="binding site" evidence="9">
    <location>
        <position position="299"/>
    </location>
    <ligand>
        <name>S-adenosyl-L-methionine</name>
        <dbReference type="ChEBI" id="CHEBI:59789"/>
    </ligand>
</feature>
<dbReference type="PROSITE" id="PS01230">
    <property type="entry name" value="TRMA_1"/>
    <property type="match status" value="1"/>
</dbReference>
<evidence type="ECO:0000256" key="6">
    <source>
        <dbReference type="ARBA" id="ARBA00023014"/>
    </source>
</evidence>
<evidence type="ECO:0000256" key="4">
    <source>
        <dbReference type="ARBA" id="ARBA00022679"/>
    </source>
</evidence>
<evidence type="ECO:0000313" key="12">
    <source>
        <dbReference type="EMBL" id="KKE83124.1"/>
    </source>
</evidence>
<dbReference type="PANTHER" id="PTHR11061:SF49">
    <property type="entry name" value="23S RRNA (URACIL(1939)-C(5))-METHYLTRANSFERASE RLMD"/>
    <property type="match status" value="1"/>
</dbReference>
<dbReference type="GO" id="GO:0070475">
    <property type="term" value="P:rRNA base methylation"/>
    <property type="evidence" value="ECO:0007669"/>
    <property type="project" value="TreeGrafter"/>
</dbReference>
<keyword evidence="1" id="KW-0479">Metal-binding</keyword>
<dbReference type="InterPro" id="IPR010280">
    <property type="entry name" value="U5_MeTrfase_fam"/>
</dbReference>
<organism evidence="12 13">
    <name type="scientific">Pseudoalteromonas luteoviolacea S4054</name>
    <dbReference type="NCBI Taxonomy" id="1129367"/>
    <lineage>
        <taxon>Bacteria</taxon>
        <taxon>Pseudomonadati</taxon>
        <taxon>Pseudomonadota</taxon>
        <taxon>Gammaproteobacteria</taxon>
        <taxon>Alteromonadales</taxon>
        <taxon>Pseudoalteromonadaceae</taxon>
        <taxon>Pseudoalteromonas</taxon>
    </lineage>
</organism>
<dbReference type="CDD" id="cd02440">
    <property type="entry name" value="AdoMet_MTases"/>
    <property type="match status" value="1"/>
</dbReference>
<sequence length="437" mass="48738">MAQIFRAKKTSGKGEVMEVGIDSLDHQGRGVAKYKGKVGFIEGALPGERVKVRVSQQKAKLFEGTVDKVITASEQRVDAFCPHYQQCGGCSLQHLDKPAQLGHKQLAVEKLFSKFSGTDALPWASPIESDGRHYRRAARIATYFDKKEKVLKLGFRAAKSKKLVDVVDCGVLTQVYQSVFVDLREILNSDSQLRSVSHIQLCEADNAPYILLRHTKAIDDTIKQGVHTQFEQRGWRTVWDDGNADPYYSVLPEYQVNGTEFQFRLNNFIQVNAAVNSAMLDQALSWLELTGQEKVLDLFCGIGNFSLLFAKQAKQVIGVEGVASSVAMATQNAHTNEIDNAQFFQFDLTQEMASAQWFSQELDTLVLDPSRTGAYDVLKQLPLGQFNQVLYVSCDPVTLARDSALILQAGFTVSKVALMDMFPHTGHIETMALFQRR</sequence>
<evidence type="ECO:0000256" key="7">
    <source>
        <dbReference type="ARBA" id="ARBA00052756"/>
    </source>
</evidence>
<evidence type="ECO:0000256" key="8">
    <source>
        <dbReference type="ARBA" id="ARBA00059995"/>
    </source>
</evidence>
<dbReference type="Gene3D" id="2.40.50.140">
    <property type="entry name" value="Nucleic acid-binding proteins"/>
    <property type="match status" value="1"/>
</dbReference>
<keyword evidence="5 9" id="KW-0949">S-adenosyl-L-methionine</keyword>
<feature type="binding site" evidence="9">
    <location>
        <position position="270"/>
    </location>
    <ligand>
        <name>S-adenosyl-L-methionine</name>
        <dbReference type="ChEBI" id="CHEBI:59789"/>
    </ligand>
</feature>
<feature type="active site" evidence="10">
    <location>
        <position position="394"/>
    </location>
</feature>
<dbReference type="SUPFAM" id="SSF50249">
    <property type="entry name" value="Nucleic acid-binding proteins"/>
    <property type="match status" value="1"/>
</dbReference>
<dbReference type="Pfam" id="PF01938">
    <property type="entry name" value="TRAM"/>
    <property type="match status" value="1"/>
</dbReference>
<evidence type="ECO:0000256" key="9">
    <source>
        <dbReference type="PROSITE-ProRule" id="PRU01024"/>
    </source>
</evidence>